<dbReference type="GO" id="GO:0071944">
    <property type="term" value="C:cell periphery"/>
    <property type="evidence" value="ECO:0007669"/>
    <property type="project" value="UniProtKB-ARBA"/>
</dbReference>
<feature type="compositionally biased region" description="Low complexity" evidence="5">
    <location>
        <begin position="435"/>
        <end position="449"/>
    </location>
</feature>
<proteinExistence type="predicted"/>
<dbReference type="PANTHER" id="PTHR15549">
    <property type="entry name" value="PAIRED IMMUNOGLOBULIN-LIKE TYPE 2 RECEPTOR"/>
    <property type="match status" value="1"/>
</dbReference>
<keyword evidence="7" id="KW-0732">Signal</keyword>
<comment type="caution">
    <text evidence="8">The sequence shown here is derived from an EMBL/GenBank/DDBJ whole genome shotgun (WGS) entry which is preliminary data.</text>
</comment>
<keyword evidence="2 6" id="KW-0812">Transmembrane</keyword>
<accession>A0A9P5XF35</accession>
<dbReference type="OrthoDB" id="3266934at2759"/>
<feature type="region of interest" description="Disordered" evidence="5">
    <location>
        <begin position="178"/>
        <end position="211"/>
    </location>
</feature>
<feature type="signal peptide" evidence="7">
    <location>
        <begin position="1"/>
        <end position="23"/>
    </location>
</feature>
<dbReference type="InterPro" id="IPR051694">
    <property type="entry name" value="Immunoregulatory_rcpt-like"/>
</dbReference>
<protein>
    <submittedName>
        <fullName evidence="8">Uncharacterized protein</fullName>
    </submittedName>
</protein>
<dbReference type="Proteomes" id="UP000807342">
    <property type="component" value="Unassembled WGS sequence"/>
</dbReference>
<evidence type="ECO:0000313" key="8">
    <source>
        <dbReference type="EMBL" id="KAF9450227.1"/>
    </source>
</evidence>
<evidence type="ECO:0000256" key="4">
    <source>
        <dbReference type="ARBA" id="ARBA00023136"/>
    </source>
</evidence>
<dbReference type="AlphaFoldDB" id="A0A9P5XF35"/>
<evidence type="ECO:0000256" key="5">
    <source>
        <dbReference type="SAM" id="MobiDB-lite"/>
    </source>
</evidence>
<reference evidence="8" key="1">
    <citation type="submission" date="2020-11" db="EMBL/GenBank/DDBJ databases">
        <authorList>
            <consortium name="DOE Joint Genome Institute"/>
            <person name="Ahrendt S."/>
            <person name="Riley R."/>
            <person name="Andreopoulos W."/>
            <person name="Labutti K."/>
            <person name="Pangilinan J."/>
            <person name="Ruiz-Duenas F.J."/>
            <person name="Barrasa J.M."/>
            <person name="Sanchez-Garcia M."/>
            <person name="Camarero S."/>
            <person name="Miyauchi S."/>
            <person name="Serrano A."/>
            <person name="Linde D."/>
            <person name="Babiker R."/>
            <person name="Drula E."/>
            <person name="Ayuso-Fernandez I."/>
            <person name="Pacheco R."/>
            <person name="Padilla G."/>
            <person name="Ferreira P."/>
            <person name="Barriuso J."/>
            <person name="Kellner H."/>
            <person name="Castanera R."/>
            <person name="Alfaro M."/>
            <person name="Ramirez L."/>
            <person name="Pisabarro A.G."/>
            <person name="Kuo A."/>
            <person name="Tritt A."/>
            <person name="Lipzen A."/>
            <person name="He G."/>
            <person name="Yan M."/>
            <person name="Ng V."/>
            <person name="Cullen D."/>
            <person name="Martin F."/>
            <person name="Rosso M.-N."/>
            <person name="Henrissat B."/>
            <person name="Hibbett D."/>
            <person name="Martinez A.T."/>
            <person name="Grigoriev I.V."/>
        </authorList>
    </citation>
    <scope>NUCLEOTIDE SEQUENCE</scope>
    <source>
        <strain evidence="8">MF-IS2</strain>
    </source>
</reference>
<dbReference type="PANTHER" id="PTHR15549:SF26">
    <property type="entry name" value="AXIAL BUDDING PATTERN PROTEIN 2-RELATED"/>
    <property type="match status" value="1"/>
</dbReference>
<keyword evidence="4 6" id="KW-0472">Membrane</keyword>
<comment type="subcellular location">
    <subcellularLocation>
        <location evidence="1">Membrane</location>
        <topology evidence="1">Single-pass membrane protein</topology>
    </subcellularLocation>
</comment>
<feature type="transmembrane region" description="Helical" evidence="6">
    <location>
        <begin position="219"/>
        <end position="243"/>
    </location>
</feature>
<feature type="compositionally biased region" description="Low complexity" evidence="5">
    <location>
        <begin position="481"/>
        <end position="514"/>
    </location>
</feature>
<feature type="compositionally biased region" description="Polar residues" evidence="5">
    <location>
        <begin position="365"/>
        <end position="376"/>
    </location>
</feature>
<feature type="region of interest" description="Disordered" evidence="5">
    <location>
        <begin position="356"/>
        <end position="411"/>
    </location>
</feature>
<evidence type="ECO:0000256" key="6">
    <source>
        <dbReference type="SAM" id="Phobius"/>
    </source>
</evidence>
<evidence type="ECO:0000256" key="2">
    <source>
        <dbReference type="ARBA" id="ARBA00022692"/>
    </source>
</evidence>
<evidence type="ECO:0000256" key="7">
    <source>
        <dbReference type="SAM" id="SignalP"/>
    </source>
</evidence>
<evidence type="ECO:0000256" key="1">
    <source>
        <dbReference type="ARBA" id="ARBA00004167"/>
    </source>
</evidence>
<sequence>MSPRLQSTAIIFLLPFLTEGVRGLGLPRDLEIRQFFSPTSDPRPLPSPTPFVILNDFAAVLNSCTLHNVSWTFAGPSTPLSLVATNFGVPQDPPPSLSSLRPTPTFSDGNVLAVPSGASNSGTVTTTIVGDVDPLASSVPWNVNVPAGWYQIVATARAQFEAQSSPFYVQLGSDTSCLVTSPPPSSSGSSSPGSTPLPSPTPGESTTPIPISASKDTRIGVIVGVVAGVVVFMILVLMVYLCLRRRKNAPDRPIGGKTGGAQLTRGWGGLGSLDSAHANKLNRRSRASRDITAVPRNIGRHSVTGSTGAIFAEYEDQRSGHSTPFSPSEEKFSTSPVSYAKNPFDDAEGSLALATLPSNGGRPASLTSFRQEQISPTHPYPSTVDSLVLSNEPPYTPGRRSSVDASSYPPVYPSPLPHHPYSSSPVVAADMARTSSVSSSGGAASSNSSHQQKKKVNRQSTGAQSITARKTPRKPVPAYDPSIPSTISTYTSTPGSSSPSPATPLSTSSPFTSSAQGHYAKKAQHGTNTPESTAMLAHKSSFGPGGVEGKPVHYLMPDMPLPRKD</sequence>
<feature type="region of interest" description="Disordered" evidence="5">
    <location>
        <begin position="316"/>
        <end position="343"/>
    </location>
</feature>
<evidence type="ECO:0000313" key="9">
    <source>
        <dbReference type="Proteomes" id="UP000807342"/>
    </source>
</evidence>
<evidence type="ECO:0000256" key="3">
    <source>
        <dbReference type="ARBA" id="ARBA00022989"/>
    </source>
</evidence>
<organism evidence="8 9">
    <name type="scientific">Macrolepiota fuliginosa MF-IS2</name>
    <dbReference type="NCBI Taxonomy" id="1400762"/>
    <lineage>
        <taxon>Eukaryota</taxon>
        <taxon>Fungi</taxon>
        <taxon>Dikarya</taxon>
        <taxon>Basidiomycota</taxon>
        <taxon>Agaricomycotina</taxon>
        <taxon>Agaricomycetes</taxon>
        <taxon>Agaricomycetidae</taxon>
        <taxon>Agaricales</taxon>
        <taxon>Agaricineae</taxon>
        <taxon>Agaricaceae</taxon>
        <taxon>Macrolepiota</taxon>
    </lineage>
</organism>
<feature type="compositionally biased region" description="Low complexity" evidence="5">
    <location>
        <begin position="202"/>
        <end position="211"/>
    </location>
</feature>
<feature type="region of interest" description="Disordered" evidence="5">
    <location>
        <begin position="432"/>
        <end position="565"/>
    </location>
</feature>
<keyword evidence="3 6" id="KW-1133">Transmembrane helix</keyword>
<dbReference type="GO" id="GO:0016020">
    <property type="term" value="C:membrane"/>
    <property type="evidence" value="ECO:0007669"/>
    <property type="project" value="UniProtKB-SubCell"/>
</dbReference>
<keyword evidence="9" id="KW-1185">Reference proteome</keyword>
<gene>
    <name evidence="8" type="ORF">P691DRAFT_774109</name>
</gene>
<name>A0A9P5XF35_9AGAR</name>
<feature type="chain" id="PRO_5040379218" evidence="7">
    <location>
        <begin position="24"/>
        <end position="565"/>
    </location>
</feature>
<feature type="compositionally biased region" description="Polar residues" evidence="5">
    <location>
        <begin position="458"/>
        <end position="468"/>
    </location>
</feature>
<dbReference type="EMBL" id="MU151110">
    <property type="protein sequence ID" value="KAF9450227.1"/>
    <property type="molecule type" value="Genomic_DNA"/>
</dbReference>